<dbReference type="EMBL" id="QXGA01000288">
    <property type="protein sequence ID" value="KAE9148485.1"/>
    <property type="molecule type" value="Genomic_DNA"/>
</dbReference>
<reference evidence="10 11" key="1">
    <citation type="submission" date="2018-08" db="EMBL/GenBank/DDBJ databases">
        <title>Genomic investigation of the strawberry pathogen Phytophthora fragariae indicates pathogenicity is determined by transcriptional variation in three key races.</title>
        <authorList>
            <person name="Adams T.M."/>
            <person name="Armitage A.D."/>
            <person name="Sobczyk M.K."/>
            <person name="Bates H.J."/>
            <person name="Dunwell J.M."/>
            <person name="Nellist C.F."/>
            <person name="Harrison R.J."/>
        </authorList>
    </citation>
    <scope>NUCLEOTIDE SEQUENCE [LARGE SCALE GENOMIC DNA]</scope>
    <source>
        <strain evidence="9 12">A4</strain>
        <strain evidence="8 13">BC-1</strain>
        <strain evidence="7 16">BC-23</strain>
        <strain evidence="6 11">NOV-27</strain>
        <strain evidence="5 14">NOV-5</strain>
        <strain evidence="3 15">NOV-71</strain>
        <strain evidence="2 10">NOV-9</strain>
        <strain evidence="4 17">ONT-3</strain>
    </source>
</reference>
<dbReference type="Proteomes" id="UP000437068">
    <property type="component" value="Unassembled WGS sequence"/>
</dbReference>
<feature type="region of interest" description="Disordered" evidence="1">
    <location>
        <begin position="16"/>
        <end position="56"/>
    </location>
</feature>
<dbReference type="EMBL" id="QXFX01001068">
    <property type="protein sequence ID" value="KAE9097435.1"/>
    <property type="molecule type" value="Genomic_DNA"/>
</dbReference>
<dbReference type="Proteomes" id="UP000440367">
    <property type="component" value="Unassembled WGS sequence"/>
</dbReference>
<accession>A0A6A4E6K8</accession>
<evidence type="ECO:0000313" key="7">
    <source>
        <dbReference type="EMBL" id="KAE9244526.1"/>
    </source>
</evidence>
<evidence type="ECO:0000313" key="6">
    <source>
        <dbReference type="EMBL" id="KAE9218974.1"/>
    </source>
</evidence>
<dbReference type="EMBL" id="QXGC01000215">
    <property type="protein sequence ID" value="KAE9244526.1"/>
    <property type="molecule type" value="Genomic_DNA"/>
</dbReference>
<evidence type="ECO:0000313" key="3">
    <source>
        <dbReference type="EMBL" id="KAE9094355.1"/>
    </source>
</evidence>
<evidence type="ECO:0000313" key="8">
    <source>
        <dbReference type="EMBL" id="KAE9245997.1"/>
    </source>
</evidence>
<evidence type="ECO:0000313" key="15">
    <source>
        <dbReference type="Proteomes" id="UP000441208"/>
    </source>
</evidence>
<evidence type="ECO:0000313" key="12">
    <source>
        <dbReference type="Proteomes" id="UP000437068"/>
    </source>
</evidence>
<dbReference type="Proteomes" id="UP000441208">
    <property type="component" value="Unassembled WGS sequence"/>
</dbReference>
<protein>
    <submittedName>
        <fullName evidence="9">Uncharacterized protein</fullName>
    </submittedName>
</protein>
<evidence type="ECO:0000313" key="2">
    <source>
        <dbReference type="EMBL" id="KAE8945137.1"/>
    </source>
</evidence>
<dbReference type="EMBL" id="QXFZ01001228">
    <property type="protein sequence ID" value="KAE9094355.1"/>
    <property type="molecule type" value="Genomic_DNA"/>
</dbReference>
<evidence type="ECO:0000313" key="14">
    <source>
        <dbReference type="Proteomes" id="UP000440732"/>
    </source>
</evidence>
<dbReference type="EMBL" id="QXGB01000334">
    <property type="protein sequence ID" value="KAE9218974.1"/>
    <property type="molecule type" value="Genomic_DNA"/>
</dbReference>
<proteinExistence type="predicted"/>
<dbReference type="OrthoDB" id="10367468at2759"/>
<keyword evidence="11" id="KW-1185">Reference proteome</keyword>
<comment type="caution">
    <text evidence="9">The sequence shown here is derived from an EMBL/GenBank/DDBJ whole genome shotgun (WGS) entry which is preliminary data.</text>
</comment>
<name>A0A6A4E6K8_9STRA</name>
<evidence type="ECO:0000313" key="4">
    <source>
        <dbReference type="EMBL" id="KAE9097435.1"/>
    </source>
</evidence>
<organism evidence="9 12">
    <name type="scientific">Phytophthora fragariae</name>
    <dbReference type="NCBI Taxonomy" id="53985"/>
    <lineage>
        <taxon>Eukaryota</taxon>
        <taxon>Sar</taxon>
        <taxon>Stramenopiles</taxon>
        <taxon>Oomycota</taxon>
        <taxon>Peronosporomycetes</taxon>
        <taxon>Peronosporales</taxon>
        <taxon>Peronosporaceae</taxon>
        <taxon>Phytophthora</taxon>
    </lineage>
</organism>
<dbReference type="Proteomes" id="UP000476176">
    <property type="component" value="Unassembled WGS sequence"/>
</dbReference>
<feature type="compositionally biased region" description="Low complexity" evidence="1">
    <location>
        <begin position="35"/>
        <end position="55"/>
    </location>
</feature>
<evidence type="ECO:0000313" key="16">
    <source>
        <dbReference type="Proteomes" id="UP000476176"/>
    </source>
</evidence>
<evidence type="ECO:0000313" key="13">
    <source>
        <dbReference type="Proteomes" id="UP000440367"/>
    </source>
</evidence>
<dbReference type="Proteomes" id="UP000433483">
    <property type="component" value="Unassembled WGS sequence"/>
</dbReference>
<evidence type="ECO:0000313" key="5">
    <source>
        <dbReference type="EMBL" id="KAE9148485.1"/>
    </source>
</evidence>
<evidence type="ECO:0000313" key="17">
    <source>
        <dbReference type="Proteomes" id="UP000488956"/>
    </source>
</evidence>
<dbReference type="Proteomes" id="UP000488956">
    <property type="component" value="Unassembled WGS sequence"/>
</dbReference>
<dbReference type="EMBL" id="QXGD01000250">
    <property type="protein sequence ID" value="KAE9245997.1"/>
    <property type="molecule type" value="Genomic_DNA"/>
</dbReference>
<dbReference type="EMBL" id="QXGF01000170">
    <property type="protein sequence ID" value="KAE8945137.1"/>
    <property type="molecule type" value="Genomic_DNA"/>
</dbReference>
<sequence>MADVLAVLGPQAAKQMQKKLQARSSASGMPAPALSPQYSPTSPSTQYSPTTPASPGFEVNAAAVQRDQRVPALQADEMEWLLDSGSQVNMCGDLTCFSYIERGSS</sequence>
<dbReference type="AlphaFoldDB" id="A0A6A4E6K8"/>
<dbReference type="Proteomes" id="UP000429523">
    <property type="component" value="Unassembled WGS sequence"/>
</dbReference>
<evidence type="ECO:0000256" key="1">
    <source>
        <dbReference type="SAM" id="MobiDB-lite"/>
    </source>
</evidence>
<gene>
    <name evidence="9" type="ORF">PF001_g6987</name>
    <name evidence="8" type="ORF">PF002_g6948</name>
    <name evidence="7" type="ORF">PF004_g5640</name>
    <name evidence="6" type="ORF">PF005_g8045</name>
    <name evidence="5" type="ORF">PF006_g6913</name>
    <name evidence="3" type="ORF">PF007_g17794</name>
    <name evidence="2" type="ORF">PF009_g5186</name>
    <name evidence="4" type="ORF">PF010_g15969</name>
</gene>
<dbReference type="Proteomes" id="UP000440732">
    <property type="component" value="Unassembled WGS sequence"/>
</dbReference>
<evidence type="ECO:0000313" key="10">
    <source>
        <dbReference type="Proteomes" id="UP000429523"/>
    </source>
</evidence>
<evidence type="ECO:0000313" key="11">
    <source>
        <dbReference type="Proteomes" id="UP000433483"/>
    </source>
</evidence>
<evidence type="ECO:0000313" key="9">
    <source>
        <dbReference type="EMBL" id="KAE9317114.1"/>
    </source>
</evidence>
<dbReference type="EMBL" id="QXGE01000290">
    <property type="protein sequence ID" value="KAE9317114.1"/>
    <property type="molecule type" value="Genomic_DNA"/>
</dbReference>